<evidence type="ECO:0000256" key="1">
    <source>
        <dbReference type="SAM" id="MobiDB-lite"/>
    </source>
</evidence>
<sequence length="38" mass="4534">MKSSEKKQKGQFCKSKKKSEYQLEKAEESHEGKHKKHE</sequence>
<dbReference type="Proteomes" id="UP000269493">
    <property type="component" value="Unassembled WGS sequence"/>
</dbReference>
<feature type="region of interest" description="Disordered" evidence="1">
    <location>
        <begin position="1"/>
        <end position="38"/>
    </location>
</feature>
<gene>
    <name evidence="2" type="ORF">BC742_2598</name>
</gene>
<comment type="caution">
    <text evidence="2">The sequence shown here is derived from an EMBL/GenBank/DDBJ whole genome shotgun (WGS) entry which is preliminary data.</text>
</comment>
<name>A0A495VJ36_9BACT</name>
<reference evidence="2 3" key="1">
    <citation type="submission" date="2018-10" db="EMBL/GenBank/DDBJ databases">
        <title>Genomic Encyclopedia of Archaeal and Bacterial Type Strains, Phase II (KMG-II): from individual species to whole genera.</title>
        <authorList>
            <person name="Goeker M."/>
        </authorList>
    </citation>
    <scope>NUCLEOTIDE SEQUENCE [LARGE SCALE GENOMIC DNA]</scope>
    <source>
        <strain evidence="2 3">NSB1</strain>
    </source>
</reference>
<dbReference type="EMBL" id="RBXN01000011">
    <property type="protein sequence ID" value="RKT49401.1"/>
    <property type="molecule type" value="Genomic_DNA"/>
</dbReference>
<evidence type="ECO:0000313" key="2">
    <source>
        <dbReference type="EMBL" id="RKT49401.1"/>
    </source>
</evidence>
<organism evidence="2 3">
    <name type="scientific">Coprobacter fastidiosus NSB1 = JCM 33896</name>
    <dbReference type="NCBI Taxonomy" id="1349822"/>
    <lineage>
        <taxon>Bacteria</taxon>
        <taxon>Pseudomonadati</taxon>
        <taxon>Bacteroidota</taxon>
        <taxon>Bacteroidia</taxon>
        <taxon>Bacteroidales</taxon>
        <taxon>Barnesiellaceae</taxon>
        <taxon>Coprobacter</taxon>
    </lineage>
</organism>
<evidence type="ECO:0000313" key="3">
    <source>
        <dbReference type="Proteomes" id="UP000269493"/>
    </source>
</evidence>
<keyword evidence="3" id="KW-1185">Reference proteome</keyword>
<feature type="compositionally biased region" description="Basic and acidic residues" evidence="1">
    <location>
        <begin position="18"/>
        <end position="31"/>
    </location>
</feature>
<proteinExistence type="predicted"/>
<dbReference type="AlphaFoldDB" id="A0A495VJ36"/>
<accession>A0A495VJ36</accession>
<protein>
    <submittedName>
        <fullName evidence="2">Uncharacterized protein</fullName>
    </submittedName>
</protein>